<proteinExistence type="predicted"/>
<evidence type="ECO:0000313" key="4">
    <source>
        <dbReference type="Proteomes" id="UP000664417"/>
    </source>
</evidence>
<sequence>MTSVFEEPPEGNQAEPAKPEPPAAAKSTAVNEPTVIERPKARIIKRNATGKDAVIPGNVRVSCAECDDSVAIKRLPKADQEILCVVCAKIQKHGKPSTRKVQKGPRYEYVTHCDKCGKDQETPFLPKAGRPFLCDSCHRQEPQRHTGPLKKGVQVLGTKKEPLYLVPCDTCPTKVKVKFAPREREAFYCPECFANRPRRNKAPEKKTDTRVMFQIECAACGKNETVDFIPSSLSTPLCSVCFEERKHKKRKPR</sequence>
<dbReference type="Pfam" id="PF23477">
    <property type="entry name" value="zf_Tbcl_2"/>
    <property type="match status" value="1"/>
</dbReference>
<dbReference type="Proteomes" id="UP000664417">
    <property type="component" value="Unassembled WGS sequence"/>
</dbReference>
<dbReference type="RefSeq" id="WP_207857344.1">
    <property type="nucleotide sequence ID" value="NZ_JAFREP010000004.1"/>
</dbReference>
<accession>A0A8J7U2M2</accession>
<gene>
    <name evidence="3" type="ORF">J3U88_05275</name>
</gene>
<evidence type="ECO:0000259" key="2">
    <source>
        <dbReference type="Pfam" id="PF23477"/>
    </source>
</evidence>
<dbReference type="AlphaFoldDB" id="A0A8J7U2M2"/>
<keyword evidence="4" id="KW-1185">Reference proteome</keyword>
<dbReference type="EMBL" id="JAFREP010000004">
    <property type="protein sequence ID" value="MBO1317864.1"/>
    <property type="molecule type" value="Genomic_DNA"/>
</dbReference>
<evidence type="ECO:0000256" key="1">
    <source>
        <dbReference type="SAM" id="MobiDB-lite"/>
    </source>
</evidence>
<comment type="caution">
    <text evidence="3">The sequence shown here is derived from an EMBL/GenBank/DDBJ whole genome shotgun (WGS) entry which is preliminary data.</text>
</comment>
<protein>
    <recommendedName>
        <fullName evidence="2">CxxC-x17-CxxC domain-containing protein</fullName>
    </recommendedName>
</protein>
<organism evidence="3 4">
    <name type="scientific">Acanthopleuribacter pedis</name>
    <dbReference type="NCBI Taxonomy" id="442870"/>
    <lineage>
        <taxon>Bacteria</taxon>
        <taxon>Pseudomonadati</taxon>
        <taxon>Acidobacteriota</taxon>
        <taxon>Holophagae</taxon>
        <taxon>Acanthopleuribacterales</taxon>
        <taxon>Acanthopleuribacteraceae</taxon>
        <taxon>Acanthopleuribacter</taxon>
    </lineage>
</organism>
<reference evidence="3" key="1">
    <citation type="submission" date="2021-03" db="EMBL/GenBank/DDBJ databases">
        <authorList>
            <person name="Wang G."/>
        </authorList>
    </citation>
    <scope>NUCLEOTIDE SEQUENCE</scope>
    <source>
        <strain evidence="3">KCTC 12899</strain>
    </source>
</reference>
<evidence type="ECO:0000313" key="3">
    <source>
        <dbReference type="EMBL" id="MBO1317864.1"/>
    </source>
</evidence>
<name>A0A8J7U2M2_9BACT</name>
<feature type="region of interest" description="Disordered" evidence="1">
    <location>
        <begin position="1"/>
        <end position="38"/>
    </location>
</feature>
<feature type="domain" description="CxxC-x17-CxxC" evidence="2">
    <location>
        <begin position="106"/>
        <end position="140"/>
    </location>
</feature>
<dbReference type="InterPro" id="IPR026363">
    <property type="entry name" value="CxxC-x17-CxxC_dom"/>
</dbReference>